<feature type="binding site" evidence="6">
    <location>
        <begin position="234"/>
        <end position="235"/>
    </location>
    <ligand>
        <name>S-adenosyl-L-methionine</name>
        <dbReference type="ChEBI" id="CHEBI:59789"/>
    </ligand>
</feature>
<dbReference type="InterPro" id="IPR022642">
    <property type="entry name" value="CheR_C"/>
</dbReference>
<dbReference type="Proteomes" id="UP001057991">
    <property type="component" value="Chromosome"/>
</dbReference>
<evidence type="ECO:0000256" key="6">
    <source>
        <dbReference type="PIRSR" id="PIRSR000410-1"/>
    </source>
</evidence>
<dbReference type="InterPro" id="IPR050903">
    <property type="entry name" value="Bact_Chemotaxis_MeTrfase"/>
</dbReference>
<dbReference type="InterPro" id="IPR036804">
    <property type="entry name" value="CheR_N_sf"/>
</dbReference>
<comment type="function">
    <text evidence="5">Methylation of the membrane-bound methyl-accepting chemotaxis proteins (MCP) to form gamma-glutamyl methyl ester residues in MCP.</text>
</comment>
<dbReference type="Pfam" id="PF03705">
    <property type="entry name" value="CheR_N"/>
    <property type="match status" value="1"/>
</dbReference>
<dbReference type="PROSITE" id="PS50123">
    <property type="entry name" value="CHER"/>
    <property type="match status" value="1"/>
</dbReference>
<evidence type="ECO:0000256" key="3">
    <source>
        <dbReference type="ARBA" id="ARBA00022679"/>
    </source>
</evidence>
<evidence type="ECO:0000256" key="2">
    <source>
        <dbReference type="ARBA" id="ARBA00022603"/>
    </source>
</evidence>
<dbReference type="EMBL" id="CP080776">
    <property type="protein sequence ID" value="UWP94168.1"/>
    <property type="molecule type" value="Genomic_DNA"/>
</dbReference>
<dbReference type="EC" id="2.1.1.80" evidence="5"/>
<dbReference type="SMART" id="SM00138">
    <property type="entry name" value="MeTrc"/>
    <property type="match status" value="1"/>
</dbReference>
<feature type="binding site" evidence="6">
    <location>
        <begin position="217"/>
        <end position="218"/>
    </location>
    <ligand>
        <name>S-adenosyl-L-methionine</name>
        <dbReference type="ChEBI" id="CHEBI:59789"/>
    </ligand>
</feature>
<sequence length="299" mass="34675">MTVEHHHSTQNISGPALDEHSFQRIVKFAYETAGLSISSSKTAMVRTRLARRLRDLNFNSFCDYCDYFLSPGGTHERSELISALTTNVSHFFREQHHFDILSREVIPSLMQSDCSQKPIRFWSAGCSNGQEPLSLAITLRESGLASWAQDLKILATDIDPRVIRFAQASEYSERMMEGVPHYLAEKYFSQVSQNMNHDLVWKSKSTILDLISYRRLNLLERWPMKGKFDVIFCRNVVIYFDQKTQDILWEKFANALRPGGWLFLGHSERISDSYQNKFSTFGTTAYRLQNEMYPSKRQN</sequence>
<dbReference type="RefSeq" id="WP_259805410.1">
    <property type="nucleotide sequence ID" value="NZ_CP080776.1"/>
</dbReference>
<evidence type="ECO:0000256" key="4">
    <source>
        <dbReference type="ARBA" id="ARBA00022691"/>
    </source>
</evidence>
<evidence type="ECO:0000313" key="8">
    <source>
        <dbReference type="EMBL" id="UWP94168.1"/>
    </source>
</evidence>
<keyword evidence="4 5" id="KW-0949">S-adenosyl-L-methionine</keyword>
<dbReference type="InterPro" id="IPR026024">
    <property type="entry name" value="Chemotaxis_MeTrfase_CheR"/>
</dbReference>
<dbReference type="PANTHER" id="PTHR24422">
    <property type="entry name" value="CHEMOTAXIS PROTEIN METHYLTRANSFERASE"/>
    <property type="match status" value="1"/>
</dbReference>
<dbReference type="CDD" id="cd02440">
    <property type="entry name" value="AdoMet_MTases"/>
    <property type="match status" value="1"/>
</dbReference>
<dbReference type="InterPro" id="IPR029063">
    <property type="entry name" value="SAM-dependent_MTases_sf"/>
</dbReference>
<reference evidence="8" key="1">
    <citation type="submission" date="2021-08" db="EMBL/GenBank/DDBJ databases">
        <authorList>
            <person name="Nwanade C."/>
            <person name="Wang M."/>
            <person name="Masoudi A."/>
            <person name="Yu Z."/>
            <person name="Liu J."/>
        </authorList>
    </citation>
    <scope>NUCLEOTIDE SEQUENCE</scope>
    <source>
        <strain evidence="8">S056</strain>
    </source>
</reference>
<feature type="binding site" evidence="6">
    <location>
        <position position="131"/>
    </location>
    <ligand>
        <name>S-adenosyl-L-methionine</name>
        <dbReference type="ChEBI" id="CHEBI:59789"/>
    </ligand>
</feature>
<dbReference type="PRINTS" id="PR00996">
    <property type="entry name" value="CHERMTFRASE"/>
</dbReference>
<dbReference type="InterPro" id="IPR000780">
    <property type="entry name" value="CheR_MeTrfase"/>
</dbReference>
<feature type="binding site" evidence="6">
    <location>
        <position position="89"/>
    </location>
    <ligand>
        <name>S-adenosyl-L-methionine</name>
        <dbReference type="ChEBI" id="CHEBI:59789"/>
    </ligand>
</feature>
<evidence type="ECO:0000256" key="5">
    <source>
        <dbReference type="PIRNR" id="PIRNR000410"/>
    </source>
</evidence>
<evidence type="ECO:0000256" key="1">
    <source>
        <dbReference type="ARBA" id="ARBA00001541"/>
    </source>
</evidence>
<dbReference type="PANTHER" id="PTHR24422:SF19">
    <property type="entry name" value="CHEMOTAXIS PROTEIN METHYLTRANSFERASE"/>
    <property type="match status" value="1"/>
</dbReference>
<dbReference type="PIRSF" id="PIRSF000410">
    <property type="entry name" value="CheR"/>
    <property type="match status" value="1"/>
</dbReference>
<feature type="binding site" evidence="6">
    <location>
        <position position="87"/>
    </location>
    <ligand>
        <name>S-adenosyl-L-methionine</name>
        <dbReference type="ChEBI" id="CHEBI:59789"/>
    </ligand>
</feature>
<keyword evidence="2 5" id="KW-0489">Methyltransferase</keyword>
<feature type="binding site" evidence="6">
    <location>
        <position position="157"/>
    </location>
    <ligand>
        <name>S-adenosyl-L-methionine</name>
        <dbReference type="ChEBI" id="CHEBI:59789"/>
    </ligand>
</feature>
<comment type="catalytic activity">
    <reaction evidence="1 5">
        <text>L-glutamyl-[protein] + S-adenosyl-L-methionine = [protein]-L-glutamate 5-O-methyl ester + S-adenosyl-L-homocysteine</text>
        <dbReference type="Rhea" id="RHEA:24452"/>
        <dbReference type="Rhea" id="RHEA-COMP:10208"/>
        <dbReference type="Rhea" id="RHEA-COMP:10311"/>
        <dbReference type="ChEBI" id="CHEBI:29973"/>
        <dbReference type="ChEBI" id="CHEBI:57856"/>
        <dbReference type="ChEBI" id="CHEBI:59789"/>
        <dbReference type="ChEBI" id="CHEBI:82795"/>
        <dbReference type="EC" id="2.1.1.80"/>
    </reaction>
</comment>
<evidence type="ECO:0000313" key="9">
    <source>
        <dbReference type="Proteomes" id="UP001057991"/>
    </source>
</evidence>
<evidence type="ECO:0000259" key="7">
    <source>
        <dbReference type="PROSITE" id="PS50123"/>
    </source>
</evidence>
<proteinExistence type="predicted"/>
<dbReference type="Pfam" id="PF01739">
    <property type="entry name" value="CheR"/>
    <property type="match status" value="1"/>
</dbReference>
<dbReference type="SUPFAM" id="SSF53335">
    <property type="entry name" value="S-adenosyl-L-methionine-dependent methyltransferases"/>
    <property type="match status" value="1"/>
</dbReference>
<dbReference type="Gene3D" id="3.40.50.150">
    <property type="entry name" value="Vaccinia Virus protein VP39"/>
    <property type="match status" value="1"/>
</dbReference>
<dbReference type="Gene3D" id="1.10.155.10">
    <property type="entry name" value="Chemotaxis receptor methyltransferase CheR, N-terminal domain"/>
    <property type="match status" value="1"/>
</dbReference>
<feature type="domain" description="CheR-type methyltransferase" evidence="7">
    <location>
        <begin position="10"/>
        <end position="291"/>
    </location>
</feature>
<dbReference type="GO" id="GO:0008983">
    <property type="term" value="F:protein-glutamate O-methyltransferase activity"/>
    <property type="evidence" value="ECO:0007669"/>
    <property type="project" value="UniProtKB-EC"/>
</dbReference>
<dbReference type="SUPFAM" id="SSF47757">
    <property type="entry name" value="Chemotaxis receptor methyltransferase CheR, N-terminal domain"/>
    <property type="match status" value="1"/>
</dbReference>
<dbReference type="GO" id="GO:0032259">
    <property type="term" value="P:methylation"/>
    <property type="evidence" value="ECO:0007669"/>
    <property type="project" value="UniProtKB-KW"/>
</dbReference>
<dbReference type="AlphaFoldDB" id="A0A9Q9H7B4"/>
<organism evidence="8 9">
    <name type="scientific">Aliiroseovarius crassostreae</name>
    <dbReference type="NCBI Taxonomy" id="154981"/>
    <lineage>
        <taxon>Bacteria</taxon>
        <taxon>Pseudomonadati</taxon>
        <taxon>Pseudomonadota</taxon>
        <taxon>Alphaproteobacteria</taxon>
        <taxon>Rhodobacterales</taxon>
        <taxon>Paracoccaceae</taxon>
        <taxon>Aliiroseovarius</taxon>
    </lineage>
</organism>
<name>A0A9Q9H7B4_9RHOB</name>
<protein>
    <recommendedName>
        <fullName evidence="5">Chemotaxis protein methyltransferase</fullName>
        <ecNumber evidence="5">2.1.1.80</ecNumber>
    </recommendedName>
</protein>
<gene>
    <name evidence="8" type="ORF">K3X48_07800</name>
</gene>
<dbReference type="InterPro" id="IPR022641">
    <property type="entry name" value="CheR_N"/>
</dbReference>
<keyword evidence="3 5" id="KW-0808">Transferase</keyword>
<accession>A0A9Q9H7B4</accession>
<feature type="binding site" evidence="6">
    <location>
        <position position="93"/>
    </location>
    <ligand>
        <name>S-adenosyl-L-methionine</name>
        <dbReference type="ChEBI" id="CHEBI:59789"/>
    </ligand>
</feature>